<accession>A0A7J8I8U2</accession>
<organism evidence="2 3">
    <name type="scientific">Molossus molossus</name>
    <name type="common">Pallas' mastiff bat</name>
    <name type="synonym">Vespertilio molossus</name>
    <dbReference type="NCBI Taxonomy" id="27622"/>
    <lineage>
        <taxon>Eukaryota</taxon>
        <taxon>Metazoa</taxon>
        <taxon>Chordata</taxon>
        <taxon>Craniata</taxon>
        <taxon>Vertebrata</taxon>
        <taxon>Euteleostomi</taxon>
        <taxon>Mammalia</taxon>
        <taxon>Eutheria</taxon>
        <taxon>Laurasiatheria</taxon>
        <taxon>Chiroptera</taxon>
        <taxon>Yangochiroptera</taxon>
        <taxon>Molossidae</taxon>
        <taxon>Molossus</taxon>
    </lineage>
</organism>
<dbReference type="EMBL" id="JACASF010000004">
    <property type="protein sequence ID" value="KAF6480680.1"/>
    <property type="molecule type" value="Genomic_DNA"/>
</dbReference>
<feature type="transmembrane region" description="Helical" evidence="1">
    <location>
        <begin position="117"/>
        <end position="137"/>
    </location>
</feature>
<dbReference type="Proteomes" id="UP000550707">
    <property type="component" value="Unassembled WGS sequence"/>
</dbReference>
<keyword evidence="1" id="KW-0472">Membrane</keyword>
<sequence length="158" mass="18588">MEKEAVPFFLVCGKEESYYVVPLSIIMDLSEKRWCYLKVASFSMYVVSCHPKLFKFVVTLVRAGDRPRWLNYWWEKSDPLGVFRPCCGMQVLWGYIDPILLDYPKERPRRKTNIMVGSWKSLVIITSIGFILDVHIYKGKPMSLQNWWEGKAIPILLF</sequence>
<evidence type="ECO:0000313" key="3">
    <source>
        <dbReference type="Proteomes" id="UP000550707"/>
    </source>
</evidence>
<protein>
    <submittedName>
        <fullName evidence="2">Uncharacterized protein</fullName>
    </submittedName>
</protein>
<dbReference type="InParanoid" id="A0A7J8I8U2"/>
<evidence type="ECO:0000256" key="1">
    <source>
        <dbReference type="SAM" id="Phobius"/>
    </source>
</evidence>
<comment type="caution">
    <text evidence="2">The sequence shown here is derived from an EMBL/GenBank/DDBJ whole genome shotgun (WGS) entry which is preliminary data.</text>
</comment>
<keyword evidence="3" id="KW-1185">Reference proteome</keyword>
<reference evidence="2 3" key="1">
    <citation type="journal article" date="2020" name="Nature">
        <title>Six reference-quality genomes reveal evolution of bat adaptations.</title>
        <authorList>
            <person name="Jebb D."/>
            <person name="Huang Z."/>
            <person name="Pippel M."/>
            <person name="Hughes G.M."/>
            <person name="Lavrichenko K."/>
            <person name="Devanna P."/>
            <person name="Winkler S."/>
            <person name="Jermiin L.S."/>
            <person name="Skirmuntt E.C."/>
            <person name="Katzourakis A."/>
            <person name="Burkitt-Gray L."/>
            <person name="Ray D.A."/>
            <person name="Sullivan K.A.M."/>
            <person name="Roscito J.G."/>
            <person name="Kirilenko B.M."/>
            <person name="Davalos L.M."/>
            <person name="Corthals A.P."/>
            <person name="Power M.L."/>
            <person name="Jones G."/>
            <person name="Ransome R.D."/>
            <person name="Dechmann D.K.N."/>
            <person name="Locatelli A.G."/>
            <person name="Puechmaille S.J."/>
            <person name="Fedrigo O."/>
            <person name="Jarvis E.D."/>
            <person name="Hiller M."/>
            <person name="Vernes S.C."/>
            <person name="Myers E.W."/>
            <person name="Teeling E.C."/>
        </authorList>
    </citation>
    <scope>NUCLEOTIDE SEQUENCE [LARGE SCALE GENOMIC DNA]</scope>
    <source>
        <strain evidence="2">MMolMol1</strain>
        <tissue evidence="2">Muscle</tissue>
    </source>
</reference>
<proteinExistence type="predicted"/>
<evidence type="ECO:0000313" key="2">
    <source>
        <dbReference type="EMBL" id="KAF6480680.1"/>
    </source>
</evidence>
<name>A0A7J8I8U2_MOLMO</name>
<dbReference type="AlphaFoldDB" id="A0A7J8I8U2"/>
<keyword evidence="1" id="KW-0812">Transmembrane</keyword>
<keyword evidence="1" id="KW-1133">Transmembrane helix</keyword>
<gene>
    <name evidence="2" type="ORF">HJG59_010546</name>
</gene>